<dbReference type="RefSeq" id="XP_025381485.1">
    <property type="nucleotide sequence ID" value="XM_025519906.1"/>
</dbReference>
<evidence type="ECO:0000313" key="4">
    <source>
        <dbReference type="Proteomes" id="UP000245768"/>
    </source>
</evidence>
<dbReference type="InterPro" id="IPR001202">
    <property type="entry name" value="WW_dom"/>
</dbReference>
<sequence>MVPAPREGNRVDRGVEPGAPKGQRAEQEPGSQRAETEETERGKVEAVKEKEEEEKEVAVEANTAGERAKEAEAAAQTEEQAEEERDETEQEEDGDVDDGRKEGEEGAKKKGEQAHPWQAVWDANRGAWYFWNAKTNETTWTNPLEGTASAEAEASTSGASAPAATISDEDLAQLHNLDPDLAYLDPGLYASQLSEARQAYNTSRGGGGSSNSNAIAAGAYAAKGTFDARTGKFVPAAKTAEYDPSRLSHANQADRQMGAFFDVDAYNEERRRLREEEEMIEQAGGSRKRKPTKQDIQFYQQRKKEKKAAKLSWLRD</sequence>
<dbReference type="AlphaFoldDB" id="A0A316YXW4"/>
<gene>
    <name evidence="3" type="ORF">FA10DRAFT_258399</name>
</gene>
<evidence type="ECO:0000256" key="1">
    <source>
        <dbReference type="SAM" id="MobiDB-lite"/>
    </source>
</evidence>
<evidence type="ECO:0000313" key="3">
    <source>
        <dbReference type="EMBL" id="PWN94287.1"/>
    </source>
</evidence>
<feature type="region of interest" description="Disordered" evidence="1">
    <location>
        <begin position="1"/>
        <end position="119"/>
    </location>
</feature>
<feature type="compositionally biased region" description="Basic and acidic residues" evidence="1">
    <location>
        <begin position="34"/>
        <end position="50"/>
    </location>
</feature>
<dbReference type="InParanoid" id="A0A316YXW4"/>
<evidence type="ECO:0000259" key="2">
    <source>
        <dbReference type="PROSITE" id="PS50020"/>
    </source>
</evidence>
<reference evidence="3 4" key="1">
    <citation type="journal article" date="2018" name="Mol. Biol. Evol.">
        <title>Broad Genomic Sampling Reveals a Smut Pathogenic Ancestry of the Fungal Clade Ustilaginomycotina.</title>
        <authorList>
            <person name="Kijpornyongpan T."/>
            <person name="Mondo S.J."/>
            <person name="Barry K."/>
            <person name="Sandor L."/>
            <person name="Lee J."/>
            <person name="Lipzen A."/>
            <person name="Pangilinan J."/>
            <person name="LaButti K."/>
            <person name="Hainaut M."/>
            <person name="Henrissat B."/>
            <person name="Grigoriev I.V."/>
            <person name="Spatafora J.W."/>
            <person name="Aime M.C."/>
        </authorList>
    </citation>
    <scope>NUCLEOTIDE SEQUENCE [LARGE SCALE GENOMIC DNA]</scope>
    <source>
        <strain evidence="3 4">MCA 4198</strain>
    </source>
</reference>
<dbReference type="GeneID" id="37041822"/>
<accession>A0A316YXW4</accession>
<dbReference type="InterPro" id="IPR036020">
    <property type="entry name" value="WW_dom_sf"/>
</dbReference>
<dbReference type="SUPFAM" id="SSF51045">
    <property type="entry name" value="WW domain"/>
    <property type="match status" value="1"/>
</dbReference>
<keyword evidence="4" id="KW-1185">Reference proteome</keyword>
<feature type="compositionally biased region" description="Basic and acidic residues" evidence="1">
    <location>
        <begin position="97"/>
        <end position="113"/>
    </location>
</feature>
<dbReference type="CDD" id="cd00201">
    <property type="entry name" value="WW"/>
    <property type="match status" value="1"/>
</dbReference>
<feature type="compositionally biased region" description="Acidic residues" evidence="1">
    <location>
        <begin position="79"/>
        <end position="96"/>
    </location>
</feature>
<proteinExistence type="predicted"/>
<organism evidence="3 4">
    <name type="scientific">Acaromyces ingoldii</name>
    <dbReference type="NCBI Taxonomy" id="215250"/>
    <lineage>
        <taxon>Eukaryota</taxon>
        <taxon>Fungi</taxon>
        <taxon>Dikarya</taxon>
        <taxon>Basidiomycota</taxon>
        <taxon>Ustilaginomycotina</taxon>
        <taxon>Exobasidiomycetes</taxon>
        <taxon>Exobasidiales</taxon>
        <taxon>Cryptobasidiaceae</taxon>
        <taxon>Acaromyces</taxon>
    </lineage>
</organism>
<dbReference type="Proteomes" id="UP000245768">
    <property type="component" value="Unassembled WGS sequence"/>
</dbReference>
<feature type="domain" description="WW" evidence="2">
    <location>
        <begin position="111"/>
        <end position="145"/>
    </location>
</feature>
<dbReference type="SMART" id="SM00456">
    <property type="entry name" value="WW"/>
    <property type="match status" value="1"/>
</dbReference>
<name>A0A316YXW4_9BASI</name>
<dbReference type="Pfam" id="PF00397">
    <property type="entry name" value="WW"/>
    <property type="match status" value="1"/>
</dbReference>
<dbReference type="PROSITE" id="PS01159">
    <property type="entry name" value="WW_DOMAIN_1"/>
    <property type="match status" value="1"/>
</dbReference>
<dbReference type="Gene3D" id="2.20.70.10">
    <property type="match status" value="1"/>
</dbReference>
<dbReference type="PROSITE" id="PS50020">
    <property type="entry name" value="WW_DOMAIN_2"/>
    <property type="match status" value="1"/>
</dbReference>
<dbReference type="OrthoDB" id="2444812at2759"/>
<protein>
    <recommendedName>
        <fullName evidence="2">WW domain-containing protein</fullName>
    </recommendedName>
</protein>
<dbReference type="EMBL" id="KZ819634">
    <property type="protein sequence ID" value="PWN94287.1"/>
    <property type="molecule type" value="Genomic_DNA"/>
</dbReference>
<feature type="region of interest" description="Disordered" evidence="1">
    <location>
        <begin position="274"/>
        <end position="303"/>
    </location>
</feature>